<dbReference type="PANTHER" id="PTHR24220">
    <property type="entry name" value="IMPORT ATP-BINDING PROTEIN"/>
    <property type="match status" value="1"/>
</dbReference>
<dbReference type="CDD" id="cd03255">
    <property type="entry name" value="ABC_MJ0796_LolCDE_FtsE"/>
    <property type="match status" value="1"/>
</dbReference>
<dbReference type="SMART" id="SM00382">
    <property type="entry name" value="AAA"/>
    <property type="match status" value="1"/>
</dbReference>
<proteinExistence type="predicted"/>
<dbReference type="InterPro" id="IPR003439">
    <property type="entry name" value="ABC_transporter-like_ATP-bd"/>
</dbReference>
<dbReference type="InterPro" id="IPR017911">
    <property type="entry name" value="MacB-like_ATP-bd"/>
</dbReference>
<dbReference type="Pfam" id="PF00005">
    <property type="entry name" value="ABC_tran"/>
    <property type="match status" value="1"/>
</dbReference>
<dbReference type="EMBL" id="BMDD01000003">
    <property type="protein sequence ID" value="GGH80448.1"/>
    <property type="molecule type" value="Genomic_DNA"/>
</dbReference>
<keyword evidence="3 5" id="KW-0067">ATP-binding</keyword>
<dbReference type="InterPro" id="IPR017871">
    <property type="entry name" value="ABC_transporter-like_CS"/>
</dbReference>
<evidence type="ECO:0000313" key="5">
    <source>
        <dbReference type="EMBL" id="GGH80448.1"/>
    </source>
</evidence>
<dbReference type="RefSeq" id="WP_172244648.1">
    <property type="nucleotide sequence ID" value="NZ_BMDD01000003.1"/>
</dbReference>
<dbReference type="InterPro" id="IPR003593">
    <property type="entry name" value="AAA+_ATPase"/>
</dbReference>
<dbReference type="PROSITE" id="PS00211">
    <property type="entry name" value="ABC_TRANSPORTER_1"/>
    <property type="match status" value="1"/>
</dbReference>
<evidence type="ECO:0000256" key="3">
    <source>
        <dbReference type="ARBA" id="ARBA00022840"/>
    </source>
</evidence>
<evidence type="ECO:0000313" key="6">
    <source>
        <dbReference type="Proteomes" id="UP000605427"/>
    </source>
</evidence>
<evidence type="ECO:0000256" key="2">
    <source>
        <dbReference type="ARBA" id="ARBA00022741"/>
    </source>
</evidence>
<evidence type="ECO:0000259" key="4">
    <source>
        <dbReference type="PROSITE" id="PS50893"/>
    </source>
</evidence>
<dbReference type="InterPro" id="IPR027417">
    <property type="entry name" value="P-loop_NTPase"/>
</dbReference>
<keyword evidence="2" id="KW-0547">Nucleotide-binding</keyword>
<gene>
    <name evidence="5" type="ORF">GCM10007362_28770</name>
</gene>
<dbReference type="PANTHER" id="PTHR24220:SF686">
    <property type="entry name" value="BLL7988 PROTEIN"/>
    <property type="match status" value="1"/>
</dbReference>
<reference evidence="6" key="1">
    <citation type="journal article" date="2019" name="Int. J. Syst. Evol. Microbiol.">
        <title>The Global Catalogue of Microorganisms (GCM) 10K type strain sequencing project: providing services to taxonomists for standard genome sequencing and annotation.</title>
        <authorList>
            <consortium name="The Broad Institute Genomics Platform"/>
            <consortium name="The Broad Institute Genome Sequencing Center for Infectious Disease"/>
            <person name="Wu L."/>
            <person name="Ma J."/>
        </authorList>
    </citation>
    <scope>NUCLEOTIDE SEQUENCE [LARGE SCALE GENOMIC DNA]</scope>
    <source>
        <strain evidence="6">CCM 8702</strain>
    </source>
</reference>
<name>A0ABQ1ZYM3_9BACL</name>
<protein>
    <submittedName>
        <fullName evidence="5">ABC transporter ATP-binding protein</fullName>
    </submittedName>
</protein>
<dbReference type="GO" id="GO:0005524">
    <property type="term" value="F:ATP binding"/>
    <property type="evidence" value="ECO:0007669"/>
    <property type="project" value="UniProtKB-KW"/>
</dbReference>
<comment type="caution">
    <text evidence="5">The sequence shown here is derived from an EMBL/GenBank/DDBJ whole genome shotgun (WGS) entry which is preliminary data.</text>
</comment>
<sequence>MTILLKAEKIGKRYSDQASALKSISLEIEQGEFTAIVGPSGSGKSTLLAVMSGLAKPSTGQVLYKENELTSWNAKQLSRFRRREMGQVFQAYHLLAYLTVEENITLGLPDSGKGYPLNELTDLLEIGDLLDRFPGQLSGGQQQRVAIARAIVKRPSILFCDEATGALDENSSKKVISLLHRIRKTLGTTILFVTHNGEIARTAQRVITMNNGQLVRDVRNVRPIAPEEMAWA</sequence>
<dbReference type="InterPro" id="IPR015854">
    <property type="entry name" value="ABC_transpr_LolD-like"/>
</dbReference>
<dbReference type="Proteomes" id="UP000605427">
    <property type="component" value="Unassembled WGS sequence"/>
</dbReference>
<feature type="domain" description="ABC transporter" evidence="4">
    <location>
        <begin position="5"/>
        <end position="232"/>
    </location>
</feature>
<organism evidence="5 6">
    <name type="scientific">Saccharibacillus endophyticus</name>
    <dbReference type="NCBI Taxonomy" id="2060666"/>
    <lineage>
        <taxon>Bacteria</taxon>
        <taxon>Bacillati</taxon>
        <taxon>Bacillota</taxon>
        <taxon>Bacilli</taxon>
        <taxon>Bacillales</taxon>
        <taxon>Paenibacillaceae</taxon>
        <taxon>Saccharibacillus</taxon>
    </lineage>
</organism>
<dbReference type="Gene3D" id="3.40.50.300">
    <property type="entry name" value="P-loop containing nucleotide triphosphate hydrolases"/>
    <property type="match status" value="1"/>
</dbReference>
<keyword evidence="6" id="KW-1185">Reference proteome</keyword>
<evidence type="ECO:0000256" key="1">
    <source>
        <dbReference type="ARBA" id="ARBA00022448"/>
    </source>
</evidence>
<keyword evidence="1" id="KW-0813">Transport</keyword>
<dbReference type="PROSITE" id="PS50893">
    <property type="entry name" value="ABC_TRANSPORTER_2"/>
    <property type="match status" value="1"/>
</dbReference>
<accession>A0ABQ1ZYM3</accession>
<dbReference type="SUPFAM" id="SSF52540">
    <property type="entry name" value="P-loop containing nucleoside triphosphate hydrolases"/>
    <property type="match status" value="1"/>
</dbReference>